<dbReference type="InterPro" id="IPR050097">
    <property type="entry name" value="Ferredoxin-NADP_redctase_2"/>
</dbReference>
<dbReference type="Gene3D" id="3.50.50.60">
    <property type="entry name" value="FAD/NAD(P)-binding domain"/>
    <property type="match status" value="2"/>
</dbReference>
<evidence type="ECO:0000313" key="5">
    <source>
        <dbReference type="Proteomes" id="UP000198896"/>
    </source>
</evidence>
<dbReference type="AlphaFoldDB" id="A0A1I1XRK5"/>
<organism evidence="4 5">
    <name type="scientific">Succiniclasticum ruminis DSM 9236</name>
    <dbReference type="NCBI Taxonomy" id="1123323"/>
    <lineage>
        <taxon>Bacteria</taxon>
        <taxon>Bacillati</taxon>
        <taxon>Bacillota</taxon>
        <taxon>Negativicutes</taxon>
        <taxon>Acidaminococcales</taxon>
        <taxon>Acidaminococcaceae</taxon>
        <taxon>Succiniclasticum</taxon>
    </lineage>
</organism>
<dbReference type="InterPro" id="IPR036188">
    <property type="entry name" value="FAD/NAD-bd_sf"/>
</dbReference>
<dbReference type="PRINTS" id="PR00368">
    <property type="entry name" value="FADPNR"/>
</dbReference>
<protein>
    <submittedName>
        <fullName evidence="4">Thioredoxin reductase (NADPH)</fullName>
    </submittedName>
</protein>
<keyword evidence="2" id="KW-0560">Oxidoreductase</keyword>
<evidence type="ECO:0000256" key="1">
    <source>
        <dbReference type="ARBA" id="ARBA00022630"/>
    </source>
</evidence>
<dbReference type="InterPro" id="IPR023753">
    <property type="entry name" value="FAD/NAD-binding_dom"/>
</dbReference>
<reference evidence="4 5" key="1">
    <citation type="submission" date="2016-10" db="EMBL/GenBank/DDBJ databases">
        <authorList>
            <person name="de Groot N.N."/>
        </authorList>
    </citation>
    <scope>NUCLEOTIDE SEQUENCE [LARGE SCALE GENOMIC DNA]</scope>
    <source>
        <strain evidence="4 5">DSM 9236</strain>
    </source>
</reference>
<feature type="domain" description="FAD/NAD(P)-binding" evidence="3">
    <location>
        <begin position="1"/>
        <end position="278"/>
    </location>
</feature>
<dbReference type="GO" id="GO:0016491">
    <property type="term" value="F:oxidoreductase activity"/>
    <property type="evidence" value="ECO:0007669"/>
    <property type="project" value="UniProtKB-KW"/>
</dbReference>
<dbReference type="PRINTS" id="PR00469">
    <property type="entry name" value="PNDRDTASEII"/>
</dbReference>
<gene>
    <name evidence="4" type="ORF">SAMN05216245_101333</name>
</gene>
<evidence type="ECO:0000313" key="4">
    <source>
        <dbReference type="EMBL" id="SFE08413.1"/>
    </source>
</evidence>
<accession>A0A1I1XRK5</accession>
<dbReference type="Pfam" id="PF07992">
    <property type="entry name" value="Pyr_redox_2"/>
    <property type="match status" value="1"/>
</dbReference>
<dbReference type="SUPFAM" id="SSF51905">
    <property type="entry name" value="FAD/NAD(P)-binding domain"/>
    <property type="match status" value="2"/>
</dbReference>
<evidence type="ECO:0000256" key="2">
    <source>
        <dbReference type="ARBA" id="ARBA00023002"/>
    </source>
</evidence>
<name>A0A1I1XRK5_9FIRM</name>
<dbReference type="Proteomes" id="UP000198896">
    <property type="component" value="Unassembled WGS sequence"/>
</dbReference>
<proteinExistence type="predicted"/>
<keyword evidence="5" id="KW-1185">Reference proteome</keyword>
<dbReference type="PANTHER" id="PTHR48105">
    <property type="entry name" value="THIOREDOXIN REDUCTASE 1-RELATED-RELATED"/>
    <property type="match status" value="1"/>
</dbReference>
<sequence>MDIIIIGSGPAGVSAALYAKRAGADVTVITRGSGALAKAEKIENYYGLAEPLTGAELEANGIAGAKRLGVSFIEDEVVGLAMNDDFTGLIVQTPGRACEAKAVVLTAGSTRLAPKIPGLKELEGKGVSYCAICDAFFYRQKTVAVLGEGDYALHEAEILLPHASKVMLFTNGKEPAVKIPDTIEVHKEKIIAVEAENTAGMERVSGLRTEDGTVTPAQGLFVALGTAGSVDLARKIGAATDNNRIVVDGEMATNVPGLYAAGDCTGGLLQVVKAAYEGAVAGLAAAKYVRSRK</sequence>
<dbReference type="STRING" id="1123323.SAMN05216245_101333"/>
<keyword evidence="1" id="KW-0285">Flavoprotein</keyword>
<dbReference type="EMBL" id="FONL01000001">
    <property type="protein sequence ID" value="SFE08413.1"/>
    <property type="molecule type" value="Genomic_DNA"/>
</dbReference>
<evidence type="ECO:0000259" key="3">
    <source>
        <dbReference type="Pfam" id="PF07992"/>
    </source>
</evidence>